<accession>A0ABU6SGA6</accession>
<keyword evidence="2" id="KW-1185">Reference proteome</keyword>
<dbReference type="EMBL" id="JASCZI010060635">
    <property type="protein sequence ID" value="MED6134828.1"/>
    <property type="molecule type" value="Genomic_DNA"/>
</dbReference>
<proteinExistence type="predicted"/>
<reference evidence="1 2" key="1">
    <citation type="journal article" date="2023" name="Plants (Basel)">
        <title>Bridging the Gap: Combining Genomics and Transcriptomics Approaches to Understand Stylosanthes scabra, an Orphan Legume from the Brazilian Caatinga.</title>
        <authorList>
            <person name="Ferreira-Neto J.R.C."/>
            <person name="da Silva M.D."/>
            <person name="Binneck E."/>
            <person name="de Melo N.F."/>
            <person name="da Silva R.H."/>
            <person name="de Melo A.L.T.M."/>
            <person name="Pandolfi V."/>
            <person name="Bustamante F.O."/>
            <person name="Brasileiro-Vidal A.C."/>
            <person name="Benko-Iseppon A.M."/>
        </authorList>
    </citation>
    <scope>NUCLEOTIDE SEQUENCE [LARGE SCALE GENOMIC DNA]</scope>
    <source>
        <tissue evidence="1">Leaves</tissue>
    </source>
</reference>
<dbReference type="Proteomes" id="UP001341840">
    <property type="component" value="Unassembled WGS sequence"/>
</dbReference>
<name>A0ABU6SGA6_9FABA</name>
<evidence type="ECO:0000313" key="2">
    <source>
        <dbReference type="Proteomes" id="UP001341840"/>
    </source>
</evidence>
<sequence length="104" mass="11718">MPIGNRSEVTVEWAVLIHSIVLGEDIQVDEIIAEQIYKFVNKTRIRTKLPFSGVIQRLCAEKKVSSPEDTMIPKYNCILTKGGTTSNKGLMKLKKKTEKAFGHK</sequence>
<gene>
    <name evidence="1" type="ORF">PIB30_040609</name>
</gene>
<comment type="caution">
    <text evidence="1">The sequence shown here is derived from an EMBL/GenBank/DDBJ whole genome shotgun (WGS) entry which is preliminary data.</text>
</comment>
<evidence type="ECO:0000313" key="1">
    <source>
        <dbReference type="EMBL" id="MED6134828.1"/>
    </source>
</evidence>
<organism evidence="1 2">
    <name type="scientific">Stylosanthes scabra</name>
    <dbReference type="NCBI Taxonomy" id="79078"/>
    <lineage>
        <taxon>Eukaryota</taxon>
        <taxon>Viridiplantae</taxon>
        <taxon>Streptophyta</taxon>
        <taxon>Embryophyta</taxon>
        <taxon>Tracheophyta</taxon>
        <taxon>Spermatophyta</taxon>
        <taxon>Magnoliopsida</taxon>
        <taxon>eudicotyledons</taxon>
        <taxon>Gunneridae</taxon>
        <taxon>Pentapetalae</taxon>
        <taxon>rosids</taxon>
        <taxon>fabids</taxon>
        <taxon>Fabales</taxon>
        <taxon>Fabaceae</taxon>
        <taxon>Papilionoideae</taxon>
        <taxon>50 kb inversion clade</taxon>
        <taxon>dalbergioids sensu lato</taxon>
        <taxon>Dalbergieae</taxon>
        <taxon>Pterocarpus clade</taxon>
        <taxon>Stylosanthes</taxon>
    </lineage>
</organism>
<protein>
    <submittedName>
        <fullName evidence="1">Uncharacterized protein</fullName>
    </submittedName>
</protein>